<organism evidence="2 3">
    <name type="scientific">Anopheles epiroticus</name>
    <dbReference type="NCBI Taxonomy" id="199890"/>
    <lineage>
        <taxon>Eukaryota</taxon>
        <taxon>Metazoa</taxon>
        <taxon>Ecdysozoa</taxon>
        <taxon>Arthropoda</taxon>
        <taxon>Hexapoda</taxon>
        <taxon>Insecta</taxon>
        <taxon>Pterygota</taxon>
        <taxon>Neoptera</taxon>
        <taxon>Endopterygota</taxon>
        <taxon>Diptera</taxon>
        <taxon>Nematocera</taxon>
        <taxon>Culicoidea</taxon>
        <taxon>Culicidae</taxon>
        <taxon>Anophelinae</taxon>
        <taxon>Anopheles</taxon>
    </lineage>
</organism>
<feature type="domain" description="DUF5641" evidence="1">
    <location>
        <begin position="85"/>
        <end position="141"/>
    </location>
</feature>
<reference evidence="3" key="1">
    <citation type="submission" date="2013-03" db="EMBL/GenBank/DDBJ databases">
        <title>The Genome Sequence of Anopheles epiroticus epiroticus2.</title>
        <authorList>
            <consortium name="The Broad Institute Genomics Platform"/>
            <person name="Neafsey D.E."/>
            <person name="Howell P."/>
            <person name="Walker B."/>
            <person name="Young S.K."/>
            <person name="Zeng Q."/>
            <person name="Gargeya S."/>
            <person name="Fitzgerald M."/>
            <person name="Haas B."/>
            <person name="Abouelleil A."/>
            <person name="Allen A.W."/>
            <person name="Alvarado L."/>
            <person name="Arachchi H.M."/>
            <person name="Berlin A.M."/>
            <person name="Chapman S.B."/>
            <person name="Gainer-Dewar J."/>
            <person name="Goldberg J."/>
            <person name="Griggs A."/>
            <person name="Gujja S."/>
            <person name="Hansen M."/>
            <person name="Howarth C."/>
            <person name="Imamovic A."/>
            <person name="Ireland A."/>
            <person name="Larimer J."/>
            <person name="McCowan C."/>
            <person name="Murphy C."/>
            <person name="Pearson M."/>
            <person name="Poon T.W."/>
            <person name="Priest M."/>
            <person name="Roberts A."/>
            <person name="Saif S."/>
            <person name="Shea T."/>
            <person name="Sisk P."/>
            <person name="Sykes S."/>
            <person name="Wortman J."/>
            <person name="Nusbaum C."/>
            <person name="Birren B."/>
        </authorList>
    </citation>
    <scope>NUCLEOTIDE SEQUENCE [LARGE SCALE GENOMIC DNA]</scope>
    <source>
        <strain evidence="3">Epiroticus2</strain>
    </source>
</reference>
<evidence type="ECO:0000259" key="1">
    <source>
        <dbReference type="Pfam" id="PF18701"/>
    </source>
</evidence>
<dbReference type="InterPro" id="IPR040676">
    <property type="entry name" value="DUF5641"/>
</dbReference>
<name>A0A182PX21_9DIPT</name>
<accession>A0A182PX21</accession>
<reference evidence="2" key="2">
    <citation type="submission" date="2020-05" db="UniProtKB">
        <authorList>
            <consortium name="EnsemblMetazoa"/>
        </authorList>
    </citation>
    <scope>IDENTIFICATION</scope>
    <source>
        <strain evidence="2">Epiroticus2</strain>
    </source>
</reference>
<dbReference type="STRING" id="199890.A0A182PX21"/>
<dbReference type="PANTHER" id="PTHR47331">
    <property type="entry name" value="PHD-TYPE DOMAIN-CONTAINING PROTEIN"/>
    <property type="match status" value="1"/>
</dbReference>
<dbReference type="AlphaFoldDB" id="A0A182PX21"/>
<proteinExistence type="predicted"/>
<dbReference type="VEuPathDB" id="VectorBase:AEPI011508"/>
<evidence type="ECO:0000313" key="2">
    <source>
        <dbReference type="EnsemblMetazoa" id="AEPI011508-PA"/>
    </source>
</evidence>
<dbReference type="Pfam" id="PF18701">
    <property type="entry name" value="DUF5641"/>
    <property type="match status" value="1"/>
</dbReference>
<sequence>MLQESGSITPKGPLEHLNPTFRDDLIRVQGRLGNAELTDDARLPILVPKSHPFSRTIIRHIHEHNFHAGTELVMSEFRTRFWMRDLRRTVIVLVGDDNLPVGRWPIGIITKTYVGPDGIVRVADVRTGSGIYKRNVGLLAPLPMKNEDDEPADVTLLANEDENGT</sequence>
<dbReference type="EnsemblMetazoa" id="AEPI011508-RA">
    <property type="protein sequence ID" value="AEPI011508-PA"/>
    <property type="gene ID" value="AEPI011508"/>
</dbReference>
<keyword evidence="3" id="KW-1185">Reference proteome</keyword>
<dbReference type="PANTHER" id="PTHR47331:SF2">
    <property type="match status" value="1"/>
</dbReference>
<evidence type="ECO:0000313" key="3">
    <source>
        <dbReference type="Proteomes" id="UP000075885"/>
    </source>
</evidence>
<dbReference type="Proteomes" id="UP000075885">
    <property type="component" value="Unassembled WGS sequence"/>
</dbReference>
<protein>
    <submittedName>
        <fullName evidence="2">DUF5641 domain-containing protein</fullName>
    </submittedName>
</protein>